<dbReference type="Pfam" id="PF02405">
    <property type="entry name" value="MlaE"/>
    <property type="match status" value="1"/>
</dbReference>
<reference evidence="2 3" key="1">
    <citation type="journal article" date="2016" name="Int. J. Syst. Evol. Microbiol.">
        <title>Chitinibacter fontanus sp. nov., isolated from a spring.</title>
        <authorList>
            <person name="Sheu S.Y."/>
            <person name="Li Y.S."/>
            <person name="Young C.C."/>
            <person name="Chen W.M."/>
        </authorList>
    </citation>
    <scope>NUCLEOTIDE SEQUENCE [LARGE SCALE GENOMIC DNA]</scope>
    <source>
        <strain evidence="2 3">STM-7</strain>
    </source>
</reference>
<dbReference type="PANTHER" id="PTHR30188:SF3">
    <property type="entry name" value="ABC TRANSPORTER PERMEASE"/>
    <property type="match status" value="1"/>
</dbReference>
<accession>A0A7D5Z3S5</accession>
<dbReference type="EMBL" id="CP058952">
    <property type="protein sequence ID" value="QLI80723.1"/>
    <property type="molecule type" value="Genomic_DNA"/>
</dbReference>
<dbReference type="PANTHER" id="PTHR30188">
    <property type="entry name" value="ABC TRANSPORTER PERMEASE PROTEIN-RELATED"/>
    <property type="match status" value="1"/>
</dbReference>
<comment type="similarity">
    <text evidence="1">Belongs to the MlaE permease family.</text>
</comment>
<dbReference type="InterPro" id="IPR030802">
    <property type="entry name" value="Permease_MalE"/>
</dbReference>
<dbReference type="GO" id="GO:0005548">
    <property type="term" value="F:phospholipid transporter activity"/>
    <property type="evidence" value="ECO:0007669"/>
    <property type="project" value="TreeGrafter"/>
</dbReference>
<proteinExistence type="inferred from homology"/>
<keyword evidence="1" id="KW-0997">Cell inner membrane</keyword>
<keyword evidence="1" id="KW-0472">Membrane</keyword>
<keyword evidence="1" id="KW-1133">Transmembrane helix</keyword>
<dbReference type="RefSeq" id="WP_180307859.1">
    <property type="nucleotide sequence ID" value="NZ_CP058952.1"/>
</dbReference>
<protein>
    <submittedName>
        <fullName evidence="2">ABC transporter permease</fullName>
    </submittedName>
</protein>
<dbReference type="KEGG" id="cfon:HZU75_03800"/>
<dbReference type="NCBIfam" id="TIGR00056">
    <property type="entry name" value="MlaE family lipid ABC transporter permease subunit"/>
    <property type="match status" value="1"/>
</dbReference>
<keyword evidence="3" id="KW-1185">Reference proteome</keyword>
<comment type="caution">
    <text evidence="1">Lacks conserved residue(s) required for the propagation of feature annotation.</text>
</comment>
<sequence length="360" mass="38497">MAEAALRLEPVDGGYQLIGDLTLSAIAPIWQQSRQINWQQQTVDLRQITHCDGAGAALLFELSQAGAQLLNLNAETQRLLTALEPEQALIVAPRAPSMRPISQLGQLTRSMLDDFVAQIAFIGEAASTIVDAIAKPHQVRWREFLRQCELTGANALPIISLISFLLGIILAFQSAIPMRQFGAEMFVANLLGLSLIRELGPLITAIVLAGRSGAAFAAEIGTMKVNEEINALVTFGYKPMHFLVLPRLMAGLLMLPLLAIWSEVIGMLGGALVMQGFGIPLATFWTQVDTQVDAIDFFSGLLKAAAFGLVVASVGCFRGLGTGTGASAVGASTTRAVVNILVLLVITDGIFAVVYYHLGW</sequence>
<gene>
    <name evidence="2" type="ORF">HZU75_03800</name>
</gene>
<evidence type="ECO:0000313" key="3">
    <source>
        <dbReference type="Proteomes" id="UP000510822"/>
    </source>
</evidence>
<comment type="subcellular location">
    <subcellularLocation>
        <location evidence="1">Cell inner membrane</location>
        <topology evidence="1">Multi-pass membrane protein</topology>
    </subcellularLocation>
</comment>
<keyword evidence="1" id="KW-0812">Transmembrane</keyword>
<organism evidence="2 3">
    <name type="scientific">Chitinibacter fontanus</name>
    <dbReference type="NCBI Taxonomy" id="1737446"/>
    <lineage>
        <taxon>Bacteria</taxon>
        <taxon>Pseudomonadati</taxon>
        <taxon>Pseudomonadota</taxon>
        <taxon>Betaproteobacteria</taxon>
        <taxon>Neisseriales</taxon>
        <taxon>Chitinibacteraceae</taxon>
        <taxon>Chitinibacter</taxon>
    </lineage>
</organism>
<feature type="transmembrane region" description="Helical" evidence="1">
    <location>
        <begin position="337"/>
        <end position="358"/>
    </location>
</feature>
<feature type="transmembrane region" description="Helical" evidence="1">
    <location>
        <begin position="297"/>
        <end position="317"/>
    </location>
</feature>
<feature type="transmembrane region" description="Helical" evidence="1">
    <location>
        <begin position="268"/>
        <end position="285"/>
    </location>
</feature>
<dbReference type="GO" id="GO:0043190">
    <property type="term" value="C:ATP-binding cassette (ABC) transporter complex"/>
    <property type="evidence" value="ECO:0007669"/>
    <property type="project" value="InterPro"/>
</dbReference>
<keyword evidence="1" id="KW-1003">Cell membrane</keyword>
<dbReference type="AlphaFoldDB" id="A0A7D5Z3S5"/>
<dbReference type="InterPro" id="IPR003453">
    <property type="entry name" value="ABC_MlaE_roteobac"/>
</dbReference>
<name>A0A7D5Z3S5_9NEIS</name>
<feature type="transmembrane region" description="Helical" evidence="1">
    <location>
        <begin position="155"/>
        <end position="178"/>
    </location>
</feature>
<evidence type="ECO:0000256" key="1">
    <source>
        <dbReference type="RuleBase" id="RU362044"/>
    </source>
</evidence>
<dbReference type="Proteomes" id="UP000510822">
    <property type="component" value="Chromosome"/>
</dbReference>
<evidence type="ECO:0000313" key="2">
    <source>
        <dbReference type="EMBL" id="QLI80723.1"/>
    </source>
</evidence>